<dbReference type="Proteomes" id="UP001201812">
    <property type="component" value="Unassembled WGS sequence"/>
</dbReference>
<dbReference type="InterPro" id="IPR001223">
    <property type="entry name" value="Glyco_hydro18_cat"/>
</dbReference>
<evidence type="ECO:0000313" key="3">
    <source>
        <dbReference type="Proteomes" id="UP001201812"/>
    </source>
</evidence>
<dbReference type="InterPro" id="IPR011583">
    <property type="entry name" value="Chitinase_II/V-like_cat"/>
</dbReference>
<evidence type="ECO:0000313" key="2">
    <source>
        <dbReference type="EMBL" id="KAI1704424.1"/>
    </source>
</evidence>
<sequence length="339" mass="38324">MTIAKNSQMLLSCYTTLHDPEVNYIDANLCTHLIVMGGCFLQPDSSIVMPSSELIEPYVKLKSVNPALKVLSHRLMDNMLTAVVEYMEKYNIDGIDYDWEFPVWSPKAKKTDKSGFSALLKISRDRFHSKAKKYLLSVAVAAPYVIVDQAYDIRAINEYVDLVQLMNYDFHFYSKSTPFTGFNSPLHAQPDEPLYLAKMCSDYSTRHWLEGGLDLSKLMFGIPIYSRGFALLHAQSHGLYAKATGPSSYGDWVSYSRMCQLANKTGVNYVWNEYAASPYIFFEREWISFEDIRSVVAKAQYAKDLGVAGIMVYDLNSDDANAICGQGKYPLINAVKDIL</sequence>
<keyword evidence="3" id="KW-1185">Reference proteome</keyword>
<dbReference type="SUPFAM" id="SSF51445">
    <property type="entry name" value="(Trans)glycosidases"/>
    <property type="match status" value="1"/>
</dbReference>
<dbReference type="GO" id="GO:0005576">
    <property type="term" value="C:extracellular region"/>
    <property type="evidence" value="ECO:0007669"/>
    <property type="project" value="TreeGrafter"/>
</dbReference>
<dbReference type="InterPro" id="IPR050314">
    <property type="entry name" value="Glycosyl_Hydrlase_18"/>
</dbReference>
<reference evidence="2" key="1">
    <citation type="submission" date="2022-01" db="EMBL/GenBank/DDBJ databases">
        <title>Genome Sequence Resource for Two Populations of Ditylenchus destructor, the Migratory Endoparasitic Phytonematode.</title>
        <authorList>
            <person name="Zhang H."/>
            <person name="Lin R."/>
            <person name="Xie B."/>
        </authorList>
    </citation>
    <scope>NUCLEOTIDE SEQUENCE</scope>
    <source>
        <strain evidence="2">BazhouSP</strain>
    </source>
</reference>
<organism evidence="2 3">
    <name type="scientific">Ditylenchus destructor</name>
    <dbReference type="NCBI Taxonomy" id="166010"/>
    <lineage>
        <taxon>Eukaryota</taxon>
        <taxon>Metazoa</taxon>
        <taxon>Ecdysozoa</taxon>
        <taxon>Nematoda</taxon>
        <taxon>Chromadorea</taxon>
        <taxon>Rhabditida</taxon>
        <taxon>Tylenchina</taxon>
        <taxon>Tylenchomorpha</taxon>
        <taxon>Sphaerularioidea</taxon>
        <taxon>Anguinidae</taxon>
        <taxon>Anguininae</taxon>
        <taxon>Ditylenchus</taxon>
    </lineage>
</organism>
<dbReference type="PROSITE" id="PS51910">
    <property type="entry name" value="GH18_2"/>
    <property type="match status" value="1"/>
</dbReference>
<name>A0AAD4QYS3_9BILA</name>
<protein>
    <submittedName>
        <fullName evidence="2">Glycosyl hydrolases family 18 domain-containing protein</fullName>
    </submittedName>
</protein>
<dbReference type="GO" id="GO:0006032">
    <property type="term" value="P:chitin catabolic process"/>
    <property type="evidence" value="ECO:0007669"/>
    <property type="project" value="TreeGrafter"/>
</dbReference>
<dbReference type="EMBL" id="JAKKPZ010000068">
    <property type="protein sequence ID" value="KAI1704424.1"/>
    <property type="molecule type" value="Genomic_DNA"/>
</dbReference>
<dbReference type="Gene3D" id="3.20.20.80">
    <property type="entry name" value="Glycosidases"/>
    <property type="match status" value="1"/>
</dbReference>
<proteinExistence type="predicted"/>
<comment type="caution">
    <text evidence="2">The sequence shown here is derived from an EMBL/GenBank/DDBJ whole genome shotgun (WGS) entry which is preliminary data.</text>
</comment>
<dbReference type="InterPro" id="IPR029070">
    <property type="entry name" value="Chitinase_insertion_sf"/>
</dbReference>
<dbReference type="SUPFAM" id="SSF54556">
    <property type="entry name" value="Chitinase insertion domain"/>
    <property type="match status" value="1"/>
</dbReference>
<dbReference type="AlphaFoldDB" id="A0AAD4QYS3"/>
<gene>
    <name evidence="2" type="ORF">DdX_14291</name>
</gene>
<dbReference type="PANTHER" id="PTHR11177:SF317">
    <property type="entry name" value="CHITINASE 12-RELATED"/>
    <property type="match status" value="1"/>
</dbReference>
<dbReference type="Pfam" id="PF00704">
    <property type="entry name" value="Glyco_hydro_18"/>
    <property type="match status" value="1"/>
</dbReference>
<keyword evidence="2" id="KW-0378">Hydrolase</keyword>
<dbReference type="GO" id="GO:0004568">
    <property type="term" value="F:chitinase activity"/>
    <property type="evidence" value="ECO:0007669"/>
    <property type="project" value="TreeGrafter"/>
</dbReference>
<dbReference type="SMART" id="SM00636">
    <property type="entry name" value="Glyco_18"/>
    <property type="match status" value="1"/>
</dbReference>
<dbReference type="PANTHER" id="PTHR11177">
    <property type="entry name" value="CHITINASE"/>
    <property type="match status" value="1"/>
</dbReference>
<accession>A0AAD4QYS3</accession>
<dbReference type="GO" id="GO:0008061">
    <property type="term" value="F:chitin binding"/>
    <property type="evidence" value="ECO:0007669"/>
    <property type="project" value="InterPro"/>
</dbReference>
<evidence type="ECO:0000259" key="1">
    <source>
        <dbReference type="PROSITE" id="PS51910"/>
    </source>
</evidence>
<dbReference type="GO" id="GO:0005975">
    <property type="term" value="P:carbohydrate metabolic process"/>
    <property type="evidence" value="ECO:0007669"/>
    <property type="project" value="InterPro"/>
</dbReference>
<feature type="domain" description="GH18" evidence="1">
    <location>
        <begin position="9"/>
        <end position="339"/>
    </location>
</feature>
<dbReference type="InterPro" id="IPR017853">
    <property type="entry name" value="GH"/>
</dbReference>
<dbReference type="Gene3D" id="3.10.50.10">
    <property type="match status" value="1"/>
</dbReference>